<evidence type="ECO:0000259" key="11">
    <source>
        <dbReference type="PROSITE" id="PS50089"/>
    </source>
</evidence>
<dbReference type="SUPFAM" id="SSF57850">
    <property type="entry name" value="RING/U-box"/>
    <property type="match status" value="1"/>
</dbReference>
<comment type="subcellular location">
    <subcellularLocation>
        <location evidence="1">Cytoplasm</location>
    </subcellularLocation>
</comment>
<comment type="caution">
    <text evidence="13">The sequence shown here is derived from an EMBL/GenBank/DDBJ whole genome shotgun (WGS) entry which is preliminary data.</text>
</comment>
<gene>
    <name evidence="13" type="ORF">SEV965_LOCUS16961</name>
</gene>
<dbReference type="InterPro" id="IPR013083">
    <property type="entry name" value="Znf_RING/FYVE/PHD"/>
</dbReference>
<dbReference type="Pfam" id="PF21355">
    <property type="entry name" value="TRAF-mep_MATH"/>
    <property type="match status" value="1"/>
</dbReference>
<dbReference type="PROSITE" id="PS50089">
    <property type="entry name" value="ZF_RING_2"/>
    <property type="match status" value="1"/>
</dbReference>
<protein>
    <recommendedName>
        <fullName evidence="15">RING-type domain-containing protein</fullName>
    </recommendedName>
</protein>
<dbReference type="InterPro" id="IPR049342">
    <property type="entry name" value="TRAF1-6_MATH_dom"/>
</dbReference>
<evidence type="ECO:0000256" key="9">
    <source>
        <dbReference type="ARBA" id="ARBA00023054"/>
    </source>
</evidence>
<organism evidence="13 14">
    <name type="scientific">Rotaria sordida</name>
    <dbReference type="NCBI Taxonomy" id="392033"/>
    <lineage>
        <taxon>Eukaryota</taxon>
        <taxon>Metazoa</taxon>
        <taxon>Spiralia</taxon>
        <taxon>Gnathifera</taxon>
        <taxon>Rotifera</taxon>
        <taxon>Eurotatoria</taxon>
        <taxon>Bdelloidea</taxon>
        <taxon>Philodinida</taxon>
        <taxon>Philodinidae</taxon>
        <taxon>Rotaria</taxon>
    </lineage>
</organism>
<dbReference type="InterPro" id="IPR001841">
    <property type="entry name" value="Znf_RING"/>
</dbReference>
<evidence type="ECO:0000256" key="6">
    <source>
        <dbReference type="ARBA" id="ARBA00022771"/>
    </source>
</evidence>
<dbReference type="InterPro" id="IPR012227">
    <property type="entry name" value="TNF_rcpt-assoc_TRAF_met"/>
</dbReference>
<dbReference type="GO" id="GO:0043122">
    <property type="term" value="P:regulation of canonical NF-kappaB signal transduction"/>
    <property type="evidence" value="ECO:0007669"/>
    <property type="project" value="TreeGrafter"/>
</dbReference>
<keyword evidence="6 10" id="KW-0863">Zinc-finger</keyword>
<evidence type="ECO:0000256" key="3">
    <source>
        <dbReference type="ARBA" id="ARBA00022499"/>
    </source>
</evidence>
<dbReference type="EMBL" id="CAJNOU010000952">
    <property type="protein sequence ID" value="CAF1122019.1"/>
    <property type="molecule type" value="Genomic_DNA"/>
</dbReference>
<reference evidence="13" key="1">
    <citation type="submission" date="2021-02" db="EMBL/GenBank/DDBJ databases">
        <authorList>
            <person name="Nowell W R."/>
        </authorList>
    </citation>
    <scope>NUCLEOTIDE SEQUENCE</scope>
</reference>
<evidence type="ECO:0000313" key="14">
    <source>
        <dbReference type="Proteomes" id="UP000663889"/>
    </source>
</evidence>
<dbReference type="InterPro" id="IPR018957">
    <property type="entry name" value="Znf_C3HC4_RING-type"/>
</dbReference>
<dbReference type="FunFam" id="2.60.210.10:FF:000001">
    <property type="entry name" value="TNF receptor-associated factor"/>
    <property type="match status" value="1"/>
</dbReference>
<evidence type="ECO:0000256" key="4">
    <source>
        <dbReference type="ARBA" id="ARBA00022703"/>
    </source>
</evidence>
<dbReference type="PIRSF" id="PIRSF015614">
    <property type="entry name" value="TRAF"/>
    <property type="match status" value="1"/>
</dbReference>
<dbReference type="GO" id="GO:0008270">
    <property type="term" value="F:zinc ion binding"/>
    <property type="evidence" value="ECO:0007669"/>
    <property type="project" value="UniProtKB-KW"/>
</dbReference>
<dbReference type="Gene3D" id="2.60.210.10">
    <property type="entry name" value="Apoptosis, Tumor Necrosis Factor Receptor Associated Protein 2, Chain A"/>
    <property type="match status" value="1"/>
</dbReference>
<dbReference type="InterPro" id="IPR002083">
    <property type="entry name" value="MATH/TRAF_dom"/>
</dbReference>
<dbReference type="Pfam" id="PF00097">
    <property type="entry name" value="zf-C3HC4"/>
    <property type="match status" value="1"/>
</dbReference>
<name>A0A814QRV6_9BILA</name>
<feature type="domain" description="RING-type" evidence="11">
    <location>
        <begin position="18"/>
        <end position="57"/>
    </location>
</feature>
<evidence type="ECO:0000313" key="13">
    <source>
        <dbReference type="EMBL" id="CAF1122019.1"/>
    </source>
</evidence>
<dbReference type="Proteomes" id="UP000663889">
    <property type="component" value="Unassembled WGS sequence"/>
</dbReference>
<keyword evidence="3" id="KW-1017">Isopeptide bond</keyword>
<evidence type="ECO:0000256" key="8">
    <source>
        <dbReference type="ARBA" id="ARBA00022843"/>
    </source>
</evidence>
<dbReference type="SMART" id="SM00061">
    <property type="entry name" value="MATH"/>
    <property type="match status" value="1"/>
</dbReference>
<evidence type="ECO:0008006" key="15">
    <source>
        <dbReference type="Google" id="ProtNLM"/>
    </source>
</evidence>
<dbReference type="GO" id="GO:0007165">
    <property type="term" value="P:signal transduction"/>
    <property type="evidence" value="ECO:0007669"/>
    <property type="project" value="InterPro"/>
</dbReference>
<dbReference type="GO" id="GO:0006915">
    <property type="term" value="P:apoptotic process"/>
    <property type="evidence" value="ECO:0007669"/>
    <property type="project" value="UniProtKB-KW"/>
</dbReference>
<dbReference type="InterPro" id="IPR008974">
    <property type="entry name" value="TRAF-like"/>
</dbReference>
<keyword evidence="2" id="KW-0963">Cytoplasm</keyword>
<dbReference type="AlphaFoldDB" id="A0A814QRV6"/>
<evidence type="ECO:0000256" key="1">
    <source>
        <dbReference type="ARBA" id="ARBA00004496"/>
    </source>
</evidence>
<dbReference type="CDD" id="cd00270">
    <property type="entry name" value="MATH_TRAF_C"/>
    <property type="match status" value="1"/>
</dbReference>
<evidence type="ECO:0000256" key="5">
    <source>
        <dbReference type="ARBA" id="ARBA00022723"/>
    </source>
</evidence>
<keyword evidence="7" id="KW-0862">Zinc</keyword>
<evidence type="ECO:0000256" key="2">
    <source>
        <dbReference type="ARBA" id="ARBA00022490"/>
    </source>
</evidence>
<sequence>MVGVNARNKHIFDTKYICPVCLLILRDPVQLKKCGHRQCETCLNAKQEITIKCSQCQSETLRTEIIRAKMEDHYLTEQHQHAVLKVVRQMSQIDDRQMDIDLPQTTTAGVSNPATAQLEGLYEMLDILVGCIETLTRDEQHLSNESLQMQIKLSKLIEELPKVKLSVEESNTLLKGIKHSQDIVNEDLMSLRDEINDLKYISYDGTFIWKITNFKKKMIDAQSEIQISIYSLPFYSSPNGYKMRARLYLNGDGNARRTHMSLFFVLMRSLNDPILKFPFHYKVIFCLYDQTPEKRHIIDSFRPDIKSSSFQRPRSNMNIASGIPKFCPLSLIQQEGNPYIQDDTMFIKIMVDFGEMHKTLLPYALSLNPGLPIHVQQAMIKQETERRIQSQSDEQLQIPEG</sequence>
<feature type="domain" description="MATH" evidence="12">
    <location>
        <begin position="204"/>
        <end position="351"/>
    </location>
</feature>
<evidence type="ECO:0000259" key="12">
    <source>
        <dbReference type="PROSITE" id="PS50144"/>
    </source>
</evidence>
<dbReference type="PANTHER" id="PTHR10131:SF138">
    <property type="entry name" value="RE66324P"/>
    <property type="match status" value="1"/>
</dbReference>
<dbReference type="GO" id="GO:0005737">
    <property type="term" value="C:cytoplasm"/>
    <property type="evidence" value="ECO:0007669"/>
    <property type="project" value="UniProtKB-SubCell"/>
</dbReference>
<keyword evidence="8" id="KW-0832">Ubl conjugation</keyword>
<dbReference type="GO" id="GO:0042981">
    <property type="term" value="P:regulation of apoptotic process"/>
    <property type="evidence" value="ECO:0007669"/>
    <property type="project" value="InterPro"/>
</dbReference>
<evidence type="ECO:0000256" key="7">
    <source>
        <dbReference type="ARBA" id="ARBA00022833"/>
    </source>
</evidence>
<accession>A0A814QRV6</accession>
<dbReference type="PANTHER" id="PTHR10131">
    <property type="entry name" value="TNF RECEPTOR ASSOCIATED FACTOR"/>
    <property type="match status" value="1"/>
</dbReference>
<dbReference type="Gene3D" id="3.30.40.10">
    <property type="entry name" value="Zinc/RING finger domain, C3HC4 (zinc finger)"/>
    <property type="match status" value="1"/>
</dbReference>
<keyword evidence="9" id="KW-0175">Coiled coil</keyword>
<dbReference type="SUPFAM" id="SSF49599">
    <property type="entry name" value="TRAF domain-like"/>
    <property type="match status" value="1"/>
</dbReference>
<evidence type="ECO:0000256" key="10">
    <source>
        <dbReference type="PROSITE-ProRule" id="PRU00175"/>
    </source>
</evidence>
<keyword evidence="4" id="KW-0053">Apoptosis</keyword>
<dbReference type="PROSITE" id="PS50144">
    <property type="entry name" value="MATH"/>
    <property type="match status" value="1"/>
</dbReference>
<keyword evidence="5" id="KW-0479">Metal-binding</keyword>
<proteinExistence type="predicted"/>